<dbReference type="EMBL" id="BGKI01000004">
    <property type="protein sequence ID" value="GBH34203.1"/>
    <property type="molecule type" value="Genomic_DNA"/>
</dbReference>
<dbReference type="GeneID" id="76208673"/>
<organism evidence="1 2">
    <name type="scientific">Nitrosopumilus zosterae</name>
    <dbReference type="NCBI Taxonomy" id="718286"/>
    <lineage>
        <taxon>Archaea</taxon>
        <taxon>Nitrososphaerota</taxon>
        <taxon>Nitrososphaeria</taxon>
        <taxon>Nitrosopumilales</taxon>
        <taxon>Nitrosopumilaceae</taxon>
        <taxon>Nitrosopumilus</taxon>
    </lineage>
</organism>
<evidence type="ECO:0000313" key="1">
    <source>
        <dbReference type="EMBL" id="GBH34203.1"/>
    </source>
</evidence>
<proteinExistence type="predicted"/>
<comment type="caution">
    <text evidence="1">The sequence shown here is derived from an EMBL/GenBank/DDBJ whole genome shotgun (WGS) entry which is preliminary data.</text>
</comment>
<evidence type="ECO:0008006" key="3">
    <source>
        <dbReference type="Google" id="ProtNLM"/>
    </source>
</evidence>
<keyword evidence="2" id="KW-1185">Reference proteome</keyword>
<gene>
    <name evidence="1" type="ORF">NZNM25_09940</name>
</gene>
<name>A0A2S2KRC7_9ARCH</name>
<protein>
    <recommendedName>
        <fullName evidence="3">Plastocyanin</fullName>
    </recommendedName>
</protein>
<reference evidence="1 2" key="1">
    <citation type="submission" date="2018-05" db="EMBL/GenBank/DDBJ databases">
        <title>genome sequencing of Nitrosopumilus sp. NM25.</title>
        <authorList>
            <person name="Mori K."/>
            <person name="Nakagawa T."/>
        </authorList>
    </citation>
    <scope>NUCLEOTIDE SEQUENCE [LARGE SCALE GENOMIC DNA]</scope>
    <source>
        <strain evidence="1 2">NM25</strain>
    </source>
</reference>
<sequence>MKKILIGLAFAILLTTSYVPNSFSQDAVPQWIKQTAGWYSDGLVSEKEFLDAIRFLVQNKIILLDETVLDDPTLLTNDIVVSKPKIRQCEVLFQSYKNIGPLQFKSKYSYINYIDSCMKLYKDPIWSYLGSDRYDKLSERLTELNEKPPEKKLSYEPSANILAKTNLGPEKYNVKFNICAGDKAIDKAKVLVKSQIEAIQVGSNKDVPPNACRTYETLIFAKNPDNIFIEILEQVLLD</sequence>
<evidence type="ECO:0000313" key="2">
    <source>
        <dbReference type="Proteomes" id="UP000245829"/>
    </source>
</evidence>
<accession>A0A2S2KRC7</accession>
<dbReference type="Proteomes" id="UP000245829">
    <property type="component" value="Unassembled WGS sequence"/>
</dbReference>
<dbReference type="AlphaFoldDB" id="A0A2S2KRC7"/>
<dbReference type="RefSeq" id="WP_225866850.1">
    <property type="nucleotide sequence ID" value="NZ_AP026695.1"/>
</dbReference>